<dbReference type="GeneID" id="111482708"/>
<proteinExistence type="predicted"/>
<dbReference type="AlphaFoldDB" id="A0A6J1J548"/>
<protein>
    <submittedName>
        <fullName evidence="3">Uncharacterized protein LOC111482708</fullName>
    </submittedName>
</protein>
<organism evidence="2 3">
    <name type="scientific">Cucurbita maxima</name>
    <name type="common">Pumpkin</name>
    <name type="synonym">Winter squash</name>
    <dbReference type="NCBI Taxonomy" id="3661"/>
    <lineage>
        <taxon>Eukaryota</taxon>
        <taxon>Viridiplantae</taxon>
        <taxon>Streptophyta</taxon>
        <taxon>Embryophyta</taxon>
        <taxon>Tracheophyta</taxon>
        <taxon>Spermatophyta</taxon>
        <taxon>Magnoliopsida</taxon>
        <taxon>eudicotyledons</taxon>
        <taxon>Gunneridae</taxon>
        <taxon>Pentapetalae</taxon>
        <taxon>rosids</taxon>
        <taxon>fabids</taxon>
        <taxon>Cucurbitales</taxon>
        <taxon>Cucurbitaceae</taxon>
        <taxon>Cucurbiteae</taxon>
        <taxon>Cucurbita</taxon>
    </lineage>
</organism>
<evidence type="ECO:0000313" key="2">
    <source>
        <dbReference type="Proteomes" id="UP000504608"/>
    </source>
</evidence>
<keyword evidence="2" id="KW-1185">Reference proteome</keyword>
<feature type="compositionally biased region" description="Basic and acidic residues" evidence="1">
    <location>
        <begin position="92"/>
        <end position="118"/>
    </location>
</feature>
<dbReference type="RefSeq" id="XP_022984401.1">
    <property type="nucleotide sequence ID" value="XM_023128633.1"/>
</dbReference>
<evidence type="ECO:0000256" key="1">
    <source>
        <dbReference type="SAM" id="MobiDB-lite"/>
    </source>
</evidence>
<feature type="region of interest" description="Disordered" evidence="1">
    <location>
        <begin position="74"/>
        <end position="143"/>
    </location>
</feature>
<feature type="compositionally biased region" description="Basic residues" evidence="1">
    <location>
        <begin position="81"/>
        <end position="91"/>
    </location>
</feature>
<reference evidence="3" key="1">
    <citation type="submission" date="2025-08" db="UniProtKB">
        <authorList>
            <consortium name="RefSeq"/>
        </authorList>
    </citation>
    <scope>IDENTIFICATION</scope>
    <source>
        <tissue evidence="3">Young leaves</tissue>
    </source>
</reference>
<name>A0A6J1J548_CUCMA</name>
<evidence type="ECO:0000313" key="3">
    <source>
        <dbReference type="RefSeq" id="XP_022984401.1"/>
    </source>
</evidence>
<dbReference type="Proteomes" id="UP000504608">
    <property type="component" value="Unplaced"/>
</dbReference>
<gene>
    <name evidence="3" type="primary">LOC111482708</name>
</gene>
<sequence length="170" mass="19725">MNVQRYNSHRASLLYMNVQRYNSCRVVHHVKYDGHLIIMVYARLRSGERQESKQSSPRFPIQLMQGGIQFAQTFPEQQHHATAKKLNKKKKLEAEKNKKEGEERPAAGEHKPYAERSSSRPAPSELETAGVVTEKKQRGEISGKASRLYRWRRRGVRVQRRLAEVSGERT</sequence>
<accession>A0A6J1J548</accession>
<dbReference type="KEGG" id="cmax:111482708"/>